<comment type="caution">
    <text evidence="2">The sequence shown here is derived from an EMBL/GenBank/DDBJ whole genome shotgun (WGS) entry which is preliminary data.</text>
</comment>
<feature type="domain" description="TY-Chap N-terminal" evidence="1">
    <location>
        <begin position="138"/>
        <end position="241"/>
    </location>
</feature>
<dbReference type="InterPro" id="IPR046268">
    <property type="entry name" value="DUF6301"/>
</dbReference>
<accession>A0A7W7H203</accession>
<dbReference type="AlphaFoldDB" id="A0A7W7H203"/>
<proteinExistence type="predicted"/>
<dbReference type="Proteomes" id="UP000546162">
    <property type="component" value="Unassembled WGS sequence"/>
</dbReference>
<sequence>MPEQPTLEELITTCRAVSGWSWRAADLPALAARLGWQLRCAGLDYASADAPWPGGEQAISVLYHRHAVDRVSFALTLPIDSISADLAAAGALLGEPAWESGGIRGWPQFTIRPRPPQTVLDWSPAEAYEGDPATLAETWERLHVVLADIDSEGEESDTLILSHGPYYVQVQYTADQKFVEAVADCYLPGQHRYTGAQLALLHQLGWQPHDSANWSGSGLHGELAAVFVRTLRDVFGAGSASEVTARRFDVEGRREY</sequence>
<dbReference type="Pfam" id="PF19818">
    <property type="entry name" value="DUF6301"/>
    <property type="match status" value="1"/>
</dbReference>
<organism evidence="2 3">
    <name type="scientific">Actinoplanes octamycinicus</name>
    <dbReference type="NCBI Taxonomy" id="135948"/>
    <lineage>
        <taxon>Bacteria</taxon>
        <taxon>Bacillati</taxon>
        <taxon>Actinomycetota</taxon>
        <taxon>Actinomycetes</taxon>
        <taxon>Micromonosporales</taxon>
        <taxon>Micromonosporaceae</taxon>
        <taxon>Actinoplanes</taxon>
    </lineage>
</organism>
<name>A0A7W7H203_9ACTN</name>
<dbReference type="EMBL" id="JACHNB010000001">
    <property type="protein sequence ID" value="MBB4742536.1"/>
    <property type="molecule type" value="Genomic_DNA"/>
</dbReference>
<evidence type="ECO:0000313" key="3">
    <source>
        <dbReference type="Proteomes" id="UP000546162"/>
    </source>
</evidence>
<dbReference type="InterPro" id="IPR054344">
    <property type="entry name" value="TY-Chap_N"/>
</dbReference>
<keyword evidence="3" id="KW-1185">Reference proteome</keyword>
<gene>
    <name evidence="2" type="ORF">BJY16_005995</name>
</gene>
<evidence type="ECO:0000259" key="1">
    <source>
        <dbReference type="Pfam" id="PF22552"/>
    </source>
</evidence>
<dbReference type="Pfam" id="PF22552">
    <property type="entry name" value="TY-Chap3"/>
    <property type="match status" value="1"/>
</dbReference>
<evidence type="ECO:0000313" key="2">
    <source>
        <dbReference type="EMBL" id="MBB4742536.1"/>
    </source>
</evidence>
<dbReference type="RefSeq" id="WP_185042887.1">
    <property type="nucleotide sequence ID" value="NZ_BAABFG010000005.1"/>
</dbReference>
<reference evidence="2 3" key="1">
    <citation type="submission" date="2020-08" db="EMBL/GenBank/DDBJ databases">
        <title>Sequencing the genomes of 1000 actinobacteria strains.</title>
        <authorList>
            <person name="Klenk H.-P."/>
        </authorList>
    </citation>
    <scope>NUCLEOTIDE SEQUENCE [LARGE SCALE GENOMIC DNA]</scope>
    <source>
        <strain evidence="2 3">DSM 45809</strain>
    </source>
</reference>
<protein>
    <recommendedName>
        <fullName evidence="1">TY-Chap N-terminal domain-containing protein</fullName>
    </recommendedName>
</protein>